<reference evidence="2" key="1">
    <citation type="submission" date="2023-03" db="EMBL/GenBank/DDBJ databases">
        <title>Massive genome expansion in bonnet fungi (Mycena s.s.) driven by repeated elements and novel gene families across ecological guilds.</title>
        <authorList>
            <consortium name="Lawrence Berkeley National Laboratory"/>
            <person name="Harder C.B."/>
            <person name="Miyauchi S."/>
            <person name="Viragh M."/>
            <person name="Kuo A."/>
            <person name="Thoen E."/>
            <person name="Andreopoulos B."/>
            <person name="Lu D."/>
            <person name="Skrede I."/>
            <person name="Drula E."/>
            <person name="Henrissat B."/>
            <person name="Morin E."/>
            <person name="Kohler A."/>
            <person name="Barry K."/>
            <person name="LaButti K."/>
            <person name="Morin E."/>
            <person name="Salamov A."/>
            <person name="Lipzen A."/>
            <person name="Mereny Z."/>
            <person name="Hegedus B."/>
            <person name="Baldrian P."/>
            <person name="Stursova M."/>
            <person name="Weitz H."/>
            <person name="Taylor A."/>
            <person name="Grigoriev I.V."/>
            <person name="Nagy L.G."/>
            <person name="Martin F."/>
            <person name="Kauserud H."/>
        </authorList>
    </citation>
    <scope>NUCLEOTIDE SEQUENCE</scope>
    <source>
        <strain evidence="2">CBHHK182m</strain>
    </source>
</reference>
<keyword evidence="3" id="KW-1185">Reference proteome</keyword>
<sequence length="667" mass="74090">MPPPNKRRIKALRVNRARNKNDDSDSADDEATPSALPAPLPAAKPASLRSEVAEKDARITELEAVIIDLRCDLLALQTAHEHLWLDTVSLLHSTRTVLLAHNALKTLKRKADIAHFDELGRRQKHIHRLEVDHTRKEERTNFSILALESSLYDNSACNTQLRLDLDTTSQLNSRDATINNLKASLLTKQTTLTETRNRLYAVLKQANRAKLSLKEIKMAYNVLRIWNPTEGGEYTEAACELARLLTRAGCAASKIEFAVKACAQAFGIQIRRCFMSARTVGRALEEGGKYAEMQVAREIMEAPGFVESSDGTSHHGLTYESCHVTLLAPSYTPNTDDSDQSTWTYKTRFMEVTAALDHTAQRQFDGTVEIATRMASTYSRSPLAARERRVMDKNEYWQKKLEEMKDHAADGKKAFRLSTAHKTDIVTRYLGRLAMDEADVATSHILLTMLSITNEDLADAGKLSDSELQALVTKQLIASVAVAAIKISTSLNTATKLFNAPIPPFDNVHVPPPVLLANKANTAAINNSGNDILKLSLRNAEKAEKVLKRREAAASKKKTKAAQLAATQLELDTNKINLMILALLKNQLAVYRNVLKNPILTKKPWKDMSTVAIRRTFVLEARDRELARKNAGGSEEPSEAGVEFASTVIIEFGFSEADDGEWVEEEI</sequence>
<accession>A0AAD7NML7</accession>
<evidence type="ECO:0000313" key="3">
    <source>
        <dbReference type="Proteomes" id="UP001215598"/>
    </source>
</evidence>
<proteinExistence type="predicted"/>
<evidence type="ECO:0000256" key="1">
    <source>
        <dbReference type="SAM" id="MobiDB-lite"/>
    </source>
</evidence>
<gene>
    <name evidence="2" type="ORF">B0H16DRAFT_1882430</name>
</gene>
<name>A0AAD7NML7_9AGAR</name>
<dbReference type="AlphaFoldDB" id="A0AAD7NML7"/>
<dbReference type="EMBL" id="JARKIB010000021">
    <property type="protein sequence ID" value="KAJ7767719.1"/>
    <property type="molecule type" value="Genomic_DNA"/>
</dbReference>
<dbReference type="Proteomes" id="UP001215598">
    <property type="component" value="Unassembled WGS sequence"/>
</dbReference>
<organism evidence="2 3">
    <name type="scientific">Mycena metata</name>
    <dbReference type="NCBI Taxonomy" id="1033252"/>
    <lineage>
        <taxon>Eukaryota</taxon>
        <taxon>Fungi</taxon>
        <taxon>Dikarya</taxon>
        <taxon>Basidiomycota</taxon>
        <taxon>Agaricomycotina</taxon>
        <taxon>Agaricomycetes</taxon>
        <taxon>Agaricomycetidae</taxon>
        <taxon>Agaricales</taxon>
        <taxon>Marasmiineae</taxon>
        <taxon>Mycenaceae</taxon>
        <taxon>Mycena</taxon>
    </lineage>
</organism>
<comment type="caution">
    <text evidence="2">The sequence shown here is derived from an EMBL/GenBank/DDBJ whole genome shotgun (WGS) entry which is preliminary data.</text>
</comment>
<evidence type="ECO:0000313" key="2">
    <source>
        <dbReference type="EMBL" id="KAJ7767719.1"/>
    </source>
</evidence>
<protein>
    <submittedName>
        <fullName evidence="2">Uncharacterized protein</fullName>
    </submittedName>
</protein>
<feature type="region of interest" description="Disordered" evidence="1">
    <location>
        <begin position="1"/>
        <end position="49"/>
    </location>
</feature>
<feature type="compositionally biased region" description="Basic residues" evidence="1">
    <location>
        <begin position="1"/>
        <end position="18"/>
    </location>
</feature>